<dbReference type="OrthoDB" id="3336462at2"/>
<evidence type="ECO:0000313" key="2">
    <source>
        <dbReference type="Proteomes" id="UP000256661"/>
    </source>
</evidence>
<sequence>MTQVNKALREVWEESDELRPDRVLLRTGFLLAEGNERRPPAAPMVRLLNPRGVALRFYLLALFEAQCRLRPGQPWKNTRPISGRMGWRDLIAVDTAYDRQTGSYQRETKQRRDPDSCRDRQIQGALRSLGEGEEQALVTVPFKANGRHRDYGAFELMSESGRGGVPTPDHYTVPDPRPGVIGIPIEFFLHGWVQVLHPSEIATWLILRHLRWRHPQSHDRAGVFLYGQTREEIYHLRSDSYEDGCRTLLELGLIREARPMSPTGGHWPLDPAVFAPLPEVDEHGRVRYRPNRFQLLDDGLKRDALTTSLKEFTLRQKEQERKSP</sequence>
<protein>
    <submittedName>
        <fullName evidence="1">Uncharacterized protein</fullName>
    </submittedName>
</protein>
<gene>
    <name evidence="1" type="ORF">DFJ69_6215</name>
</gene>
<name>A0A3D9SXS3_9ACTN</name>
<dbReference type="Proteomes" id="UP000256661">
    <property type="component" value="Unassembled WGS sequence"/>
</dbReference>
<accession>A0A3D9SXS3</accession>
<dbReference type="RefSeq" id="WP_147312509.1">
    <property type="nucleotide sequence ID" value="NZ_QTTT01000001.1"/>
</dbReference>
<dbReference type="EMBL" id="QTTT01000001">
    <property type="protein sequence ID" value="REF00659.1"/>
    <property type="molecule type" value="Genomic_DNA"/>
</dbReference>
<comment type="caution">
    <text evidence="1">The sequence shown here is derived from an EMBL/GenBank/DDBJ whole genome shotgun (WGS) entry which is preliminary data.</text>
</comment>
<reference evidence="1 2" key="1">
    <citation type="submission" date="2018-08" db="EMBL/GenBank/DDBJ databases">
        <title>Sequencing the genomes of 1000 actinobacteria strains.</title>
        <authorList>
            <person name="Klenk H.-P."/>
        </authorList>
    </citation>
    <scope>NUCLEOTIDE SEQUENCE [LARGE SCALE GENOMIC DNA]</scope>
    <source>
        <strain evidence="1 2">DSM 43927</strain>
    </source>
</reference>
<dbReference type="AlphaFoldDB" id="A0A3D9SXS3"/>
<evidence type="ECO:0000313" key="1">
    <source>
        <dbReference type="EMBL" id="REF00659.1"/>
    </source>
</evidence>
<organism evidence="1 2">
    <name type="scientific">Thermomonospora umbrina</name>
    <dbReference type="NCBI Taxonomy" id="111806"/>
    <lineage>
        <taxon>Bacteria</taxon>
        <taxon>Bacillati</taxon>
        <taxon>Actinomycetota</taxon>
        <taxon>Actinomycetes</taxon>
        <taxon>Streptosporangiales</taxon>
        <taxon>Thermomonosporaceae</taxon>
        <taxon>Thermomonospora</taxon>
    </lineage>
</organism>
<proteinExistence type="predicted"/>
<keyword evidence="2" id="KW-1185">Reference proteome</keyword>